<comment type="subcellular location">
    <subcellularLocation>
        <location evidence="1">Membrane</location>
        <topology evidence="1">Multi-pass membrane protein</topology>
    </subcellularLocation>
</comment>
<evidence type="ECO:0000313" key="10">
    <source>
        <dbReference type="Proteomes" id="UP000066049"/>
    </source>
</evidence>
<feature type="transmembrane region" description="Helical" evidence="5">
    <location>
        <begin position="32"/>
        <end position="53"/>
    </location>
</feature>
<dbReference type="AlphaFoldDB" id="A0A0M4SA35"/>
<dbReference type="KEGG" id="ccoc:CCON33237_0151"/>
<name>A0A0M4SA35_9BACT</name>
<reference evidence="10" key="1">
    <citation type="submission" date="2015-08" db="EMBL/GenBank/DDBJ databases">
        <title>Comparative genomics of the Campylobacter concisus group.</title>
        <authorList>
            <person name="Miller W.G."/>
            <person name="Yee E."/>
            <person name="Chapman M.H."/>
            <person name="Huynh S."/>
            <person name="Bono J.L."/>
            <person name="On S.L.W."/>
            <person name="St Leger J."/>
            <person name="Foster G."/>
            <person name="Parker C.T."/>
        </authorList>
    </citation>
    <scope>NUCLEOTIDE SEQUENCE [LARGE SCALE GENOMIC DNA]</scope>
    <source>
        <strain evidence="10">ATCC 33237</strain>
    </source>
</reference>
<evidence type="ECO:0000313" key="8">
    <source>
        <dbReference type="EMBL" id="ALF46873.1"/>
    </source>
</evidence>
<dbReference type="Pfam" id="PF05154">
    <property type="entry name" value="TM2"/>
    <property type="match status" value="1"/>
</dbReference>
<dbReference type="Proteomes" id="UP000066049">
    <property type="component" value="Chromosome"/>
</dbReference>
<dbReference type="PATRIC" id="fig|199.248.peg.174"/>
<reference evidence="8" key="2">
    <citation type="submission" date="2016-07" db="EMBL/GenBank/DDBJ databases">
        <title>Comparative genomics of the Campylobacter concisus group.</title>
        <authorList>
            <person name="Miller W.G."/>
            <person name="Yee E."/>
            <person name="Chapman M.H."/>
            <person name="Huynh S."/>
            <person name="Bono J.L."/>
            <person name="On S.L.W."/>
            <person name="StLeger J."/>
            <person name="Foster G."/>
            <person name="Parker C.T."/>
        </authorList>
    </citation>
    <scope>NUCLEOTIDE SEQUENCE</scope>
    <source>
        <strain evidence="8">ATCC 33237</strain>
    </source>
</reference>
<dbReference type="InterPro" id="IPR007829">
    <property type="entry name" value="TM2"/>
</dbReference>
<dbReference type="InterPro" id="IPR018649">
    <property type="entry name" value="SHOCT"/>
</dbReference>
<accession>A0A0M4SA35</accession>
<dbReference type="Proteomes" id="UP000192671">
    <property type="component" value="Unassembled WGS sequence"/>
</dbReference>
<proteinExistence type="predicted"/>
<gene>
    <name evidence="9" type="ORF">A3835_09505</name>
    <name evidence="8" type="ORF">CCON33237_0151</name>
</gene>
<reference evidence="9 11" key="3">
    <citation type="journal article" date="2017" name="Gene Rep">
        <title>The ribosomal RNA operon (rrn) of Campylobacter concisus supports molecular typing to genomospecies level.</title>
        <authorList>
            <person name="Huq M."/>
            <person name="Van T.T.H."/>
            <person name="Gurtler V."/>
            <person name="Elshagmani E."/>
            <person name="Allemailem K.S."/>
            <person name="Smooker P.M."/>
            <person name="Istivan T.S."/>
        </authorList>
    </citation>
    <scope>NUCLEOTIDE SEQUENCE [LARGE SCALE GENOMIC DNA]</scope>
    <source>
        <strain evidence="9 11">RCH 26</strain>
    </source>
</reference>
<evidence type="ECO:0000313" key="9">
    <source>
        <dbReference type="EMBL" id="ORI09790.1"/>
    </source>
</evidence>
<keyword evidence="2 5" id="KW-0812">Transmembrane</keyword>
<dbReference type="RefSeq" id="WP_054195979.1">
    <property type="nucleotide sequence ID" value="NZ_CP012541.1"/>
</dbReference>
<keyword evidence="3 5" id="KW-1133">Transmembrane helix</keyword>
<feature type="transmembrane region" description="Helical" evidence="5">
    <location>
        <begin position="6"/>
        <end position="25"/>
    </location>
</feature>
<dbReference type="GO" id="GO:0016020">
    <property type="term" value="C:membrane"/>
    <property type="evidence" value="ECO:0007669"/>
    <property type="project" value="UniProtKB-SubCell"/>
</dbReference>
<protein>
    <submittedName>
        <fullName evidence="8">TM2 domain-containing protein</fullName>
    </submittedName>
</protein>
<sequence length="120" mass="14126">MGNNIYVAYALWLFTGWLGAHRIYLGKFITGFLMMGLFFIGYSLQIILVGYLFLAIWGIWWIIDAFLVGAYVEKNLQKVELKERLKLKDKEEDLKRLYELFESGAISKAEFEARKEILFR</sequence>
<organism evidence="8 10">
    <name type="scientific">Campylobacter concisus</name>
    <dbReference type="NCBI Taxonomy" id="199"/>
    <lineage>
        <taxon>Bacteria</taxon>
        <taxon>Pseudomonadati</taxon>
        <taxon>Campylobacterota</taxon>
        <taxon>Epsilonproteobacteria</taxon>
        <taxon>Campylobacterales</taxon>
        <taxon>Campylobacteraceae</taxon>
        <taxon>Campylobacter</taxon>
    </lineage>
</organism>
<dbReference type="Pfam" id="PF09851">
    <property type="entry name" value="SHOCT"/>
    <property type="match status" value="1"/>
</dbReference>
<evidence type="ECO:0000256" key="5">
    <source>
        <dbReference type="SAM" id="Phobius"/>
    </source>
</evidence>
<evidence type="ECO:0000313" key="11">
    <source>
        <dbReference type="Proteomes" id="UP000192671"/>
    </source>
</evidence>
<dbReference type="GeneID" id="28661819"/>
<evidence type="ECO:0000259" key="7">
    <source>
        <dbReference type="Pfam" id="PF09851"/>
    </source>
</evidence>
<feature type="domain" description="SHOCT" evidence="7">
    <location>
        <begin position="94"/>
        <end position="118"/>
    </location>
</feature>
<evidence type="ECO:0000259" key="6">
    <source>
        <dbReference type="Pfam" id="PF05154"/>
    </source>
</evidence>
<evidence type="ECO:0000256" key="3">
    <source>
        <dbReference type="ARBA" id="ARBA00022989"/>
    </source>
</evidence>
<feature type="domain" description="TM2" evidence="6">
    <location>
        <begin position="1"/>
        <end position="66"/>
    </location>
</feature>
<evidence type="ECO:0000256" key="4">
    <source>
        <dbReference type="ARBA" id="ARBA00023136"/>
    </source>
</evidence>
<evidence type="ECO:0000256" key="2">
    <source>
        <dbReference type="ARBA" id="ARBA00022692"/>
    </source>
</evidence>
<keyword evidence="4 5" id="KW-0472">Membrane</keyword>
<evidence type="ECO:0000256" key="1">
    <source>
        <dbReference type="ARBA" id="ARBA00004141"/>
    </source>
</evidence>
<dbReference type="EMBL" id="CP012541">
    <property type="protein sequence ID" value="ALF46873.1"/>
    <property type="molecule type" value="Genomic_DNA"/>
</dbReference>
<dbReference type="EMBL" id="LVWL01000008">
    <property type="protein sequence ID" value="ORI09790.1"/>
    <property type="molecule type" value="Genomic_DNA"/>
</dbReference>